<protein>
    <submittedName>
        <fullName evidence="2">Uncharacterized protein</fullName>
    </submittedName>
</protein>
<gene>
    <name evidence="2" type="ORF">P280DRAFT_470750</name>
</gene>
<name>A0A6A6RY77_9PLEO</name>
<accession>A0A6A6RY77</accession>
<keyword evidence="1" id="KW-0812">Transmembrane</keyword>
<dbReference type="EMBL" id="MU006787">
    <property type="protein sequence ID" value="KAF2639383.1"/>
    <property type="molecule type" value="Genomic_DNA"/>
</dbReference>
<keyword evidence="3" id="KW-1185">Reference proteome</keyword>
<sequence length="53" mass="6019">MSFQDQQPPNWSRQDILSLLQLIIAMLSLLGGLGHIFIRQRAIIAVRDGRAME</sequence>
<proteinExistence type="predicted"/>
<dbReference type="Proteomes" id="UP000799753">
    <property type="component" value="Unassembled WGS sequence"/>
</dbReference>
<evidence type="ECO:0000256" key="1">
    <source>
        <dbReference type="SAM" id="Phobius"/>
    </source>
</evidence>
<organism evidence="2 3">
    <name type="scientific">Massarina eburnea CBS 473.64</name>
    <dbReference type="NCBI Taxonomy" id="1395130"/>
    <lineage>
        <taxon>Eukaryota</taxon>
        <taxon>Fungi</taxon>
        <taxon>Dikarya</taxon>
        <taxon>Ascomycota</taxon>
        <taxon>Pezizomycotina</taxon>
        <taxon>Dothideomycetes</taxon>
        <taxon>Pleosporomycetidae</taxon>
        <taxon>Pleosporales</taxon>
        <taxon>Massarineae</taxon>
        <taxon>Massarinaceae</taxon>
        <taxon>Massarina</taxon>
    </lineage>
</organism>
<evidence type="ECO:0000313" key="2">
    <source>
        <dbReference type="EMBL" id="KAF2639383.1"/>
    </source>
</evidence>
<evidence type="ECO:0000313" key="3">
    <source>
        <dbReference type="Proteomes" id="UP000799753"/>
    </source>
</evidence>
<dbReference type="AlphaFoldDB" id="A0A6A6RY77"/>
<reference evidence="2" key="1">
    <citation type="journal article" date="2020" name="Stud. Mycol.">
        <title>101 Dothideomycetes genomes: a test case for predicting lifestyles and emergence of pathogens.</title>
        <authorList>
            <person name="Haridas S."/>
            <person name="Albert R."/>
            <person name="Binder M."/>
            <person name="Bloem J."/>
            <person name="Labutti K."/>
            <person name="Salamov A."/>
            <person name="Andreopoulos B."/>
            <person name="Baker S."/>
            <person name="Barry K."/>
            <person name="Bills G."/>
            <person name="Bluhm B."/>
            <person name="Cannon C."/>
            <person name="Castanera R."/>
            <person name="Culley D."/>
            <person name="Daum C."/>
            <person name="Ezra D."/>
            <person name="Gonzalez J."/>
            <person name="Henrissat B."/>
            <person name="Kuo A."/>
            <person name="Liang C."/>
            <person name="Lipzen A."/>
            <person name="Lutzoni F."/>
            <person name="Magnuson J."/>
            <person name="Mondo S."/>
            <person name="Nolan M."/>
            <person name="Ohm R."/>
            <person name="Pangilinan J."/>
            <person name="Park H.-J."/>
            <person name="Ramirez L."/>
            <person name="Alfaro M."/>
            <person name="Sun H."/>
            <person name="Tritt A."/>
            <person name="Yoshinaga Y."/>
            <person name="Zwiers L.-H."/>
            <person name="Turgeon B."/>
            <person name="Goodwin S."/>
            <person name="Spatafora J."/>
            <person name="Crous P."/>
            <person name="Grigoriev I."/>
        </authorList>
    </citation>
    <scope>NUCLEOTIDE SEQUENCE</scope>
    <source>
        <strain evidence="2">CBS 473.64</strain>
    </source>
</reference>
<feature type="transmembrane region" description="Helical" evidence="1">
    <location>
        <begin position="16"/>
        <end position="38"/>
    </location>
</feature>
<keyword evidence="1" id="KW-1133">Transmembrane helix</keyword>
<keyword evidence="1" id="KW-0472">Membrane</keyword>